<dbReference type="AlphaFoldDB" id="A0A2R5FMR8"/>
<reference evidence="1 2" key="1">
    <citation type="submission" date="2017-06" db="EMBL/GenBank/DDBJ databases">
        <title>Genome sequencing of cyanobaciteial culture collection at National Institute for Environmental Studies (NIES).</title>
        <authorList>
            <person name="Hirose Y."/>
            <person name="Shimura Y."/>
            <person name="Fujisawa T."/>
            <person name="Nakamura Y."/>
            <person name="Kawachi M."/>
        </authorList>
    </citation>
    <scope>NUCLEOTIDE SEQUENCE [LARGE SCALE GENOMIC DNA]</scope>
    <source>
        <strain evidence="1 2">NIES-4072</strain>
    </source>
</reference>
<evidence type="ECO:0000313" key="2">
    <source>
        <dbReference type="Proteomes" id="UP000245124"/>
    </source>
</evidence>
<gene>
    <name evidence="1" type="ORF">NIES4072_37460</name>
</gene>
<keyword evidence="2" id="KW-1185">Reference proteome</keyword>
<dbReference type="EMBL" id="BDUD01000001">
    <property type="protein sequence ID" value="GBG20077.1"/>
    <property type="molecule type" value="Genomic_DNA"/>
</dbReference>
<sequence>MLMRRPAMPMHRDAMLMHRPAMPMHRDAMLMHRPAMPMHRPAILMRSSALKTLRFYRAIRAEKAPKFIYGVQNYSLLTFDFPKGATMPSDNLEINETTAAQFAQLVLDCIGREYPNSGLYWADSDEDIKPPRQLTPAFYGCLDWHSAVHGHWLLVRLMRHFPEASFNAASKQALEQSLTPEKIQGEIGHFQRLPFFEFPYGVAWFVQLAAELHEWNHPQAKQWRIILEPLEKLIAGNLQRWIDGLKLPNRTGMHSQTAFALGLMLDWARITENAEFIQLVENKARQFYLSDRNYSLQFEPLGYDFLSPGLAEADLMRRVLPTTAFGDWLTDFLPQIPIENSVNWLQPPGVDNPQDYMQAHFYGLNLSRAWMLEGIISGLANSDRRIETLRSTALVHRQHGLADIVSEHYASSHWVGTFAVYLLTNRGLQRQTI</sequence>
<dbReference type="Proteomes" id="UP000245124">
    <property type="component" value="Unassembled WGS sequence"/>
</dbReference>
<name>A0A2R5FMR8_NOSCO</name>
<evidence type="ECO:0008006" key="3">
    <source>
        <dbReference type="Google" id="ProtNLM"/>
    </source>
</evidence>
<accession>A0A2R5FMR8</accession>
<comment type="caution">
    <text evidence="1">The sequence shown here is derived from an EMBL/GenBank/DDBJ whole genome shotgun (WGS) entry which is preliminary data.</text>
</comment>
<organism evidence="1 2">
    <name type="scientific">Nostoc commune NIES-4072</name>
    <dbReference type="NCBI Taxonomy" id="2005467"/>
    <lineage>
        <taxon>Bacteria</taxon>
        <taxon>Bacillati</taxon>
        <taxon>Cyanobacteriota</taxon>
        <taxon>Cyanophyceae</taxon>
        <taxon>Nostocales</taxon>
        <taxon>Nostocaceae</taxon>
        <taxon>Nostoc</taxon>
    </lineage>
</organism>
<proteinExistence type="predicted"/>
<protein>
    <recommendedName>
        <fullName evidence="3">DUF2891 domain-containing protein</fullName>
    </recommendedName>
</protein>
<dbReference type="InterPro" id="IPR021365">
    <property type="entry name" value="DUF2891"/>
</dbReference>
<dbReference type="Pfam" id="PF11199">
    <property type="entry name" value="DUF2891"/>
    <property type="match status" value="1"/>
</dbReference>
<evidence type="ECO:0000313" key="1">
    <source>
        <dbReference type="EMBL" id="GBG20077.1"/>
    </source>
</evidence>